<dbReference type="EMBL" id="KE525098">
    <property type="protein sequence ID" value="KFB41456.1"/>
    <property type="molecule type" value="Genomic_DNA"/>
</dbReference>
<evidence type="ECO:0000313" key="3">
    <source>
        <dbReference type="Proteomes" id="UP000030765"/>
    </source>
</evidence>
<sequence>MAKLPPGECIDILPQAEASLSQRFPVALSSLRGAKRTTVDMVNRKYAFPAFFKQTPGRRLSLVDKKATD</sequence>
<dbReference type="EnsemblMetazoa" id="ASIC009064-RA">
    <property type="protein sequence ID" value="ASIC009064-PA"/>
    <property type="gene ID" value="ASIC009064"/>
</dbReference>
<gene>
    <name evidence="1" type="ORF">ZHAS_00009064</name>
</gene>
<organism evidence="1">
    <name type="scientific">Anopheles sinensis</name>
    <name type="common">Mosquito</name>
    <dbReference type="NCBI Taxonomy" id="74873"/>
    <lineage>
        <taxon>Eukaryota</taxon>
        <taxon>Metazoa</taxon>
        <taxon>Ecdysozoa</taxon>
        <taxon>Arthropoda</taxon>
        <taxon>Hexapoda</taxon>
        <taxon>Insecta</taxon>
        <taxon>Pterygota</taxon>
        <taxon>Neoptera</taxon>
        <taxon>Endopterygota</taxon>
        <taxon>Diptera</taxon>
        <taxon>Nematocera</taxon>
        <taxon>Culicoidea</taxon>
        <taxon>Culicidae</taxon>
        <taxon>Anophelinae</taxon>
        <taxon>Anopheles</taxon>
    </lineage>
</organism>
<evidence type="ECO:0000313" key="2">
    <source>
        <dbReference type="EnsemblMetazoa" id="ASIC009064-PA"/>
    </source>
</evidence>
<dbReference type="EMBL" id="ATLV01016627">
    <property type="status" value="NOT_ANNOTATED_CDS"/>
    <property type="molecule type" value="Genomic_DNA"/>
</dbReference>
<evidence type="ECO:0000313" key="1">
    <source>
        <dbReference type="EMBL" id="KFB41456.1"/>
    </source>
</evidence>
<accession>A0A084VU12</accession>
<keyword evidence="3" id="KW-1185">Reference proteome</keyword>
<protein>
    <submittedName>
        <fullName evidence="1 2">Signal-induced proliferation-associated 1-like protein 2</fullName>
    </submittedName>
</protein>
<dbReference type="VEuPathDB" id="VectorBase:ASIC009064"/>
<reference evidence="2" key="2">
    <citation type="submission" date="2020-05" db="UniProtKB">
        <authorList>
            <consortium name="EnsemblMetazoa"/>
        </authorList>
    </citation>
    <scope>IDENTIFICATION</scope>
</reference>
<reference evidence="1 3" key="1">
    <citation type="journal article" date="2014" name="BMC Genomics">
        <title>Genome sequence of Anopheles sinensis provides insight into genetics basis of mosquito competence for malaria parasites.</title>
        <authorList>
            <person name="Zhou D."/>
            <person name="Zhang D."/>
            <person name="Ding G."/>
            <person name="Shi L."/>
            <person name="Hou Q."/>
            <person name="Ye Y."/>
            <person name="Xu Y."/>
            <person name="Zhou H."/>
            <person name="Xiong C."/>
            <person name="Li S."/>
            <person name="Yu J."/>
            <person name="Hong S."/>
            <person name="Yu X."/>
            <person name="Zou P."/>
            <person name="Chen C."/>
            <person name="Chang X."/>
            <person name="Wang W."/>
            <person name="Lv Y."/>
            <person name="Sun Y."/>
            <person name="Ma L."/>
            <person name="Shen B."/>
            <person name="Zhu C."/>
        </authorList>
    </citation>
    <scope>NUCLEOTIDE SEQUENCE [LARGE SCALE GENOMIC DNA]</scope>
</reference>
<proteinExistence type="predicted"/>
<dbReference type="AlphaFoldDB" id="A0A084VU12"/>
<name>A0A084VU12_ANOSI</name>
<dbReference type="Proteomes" id="UP000030765">
    <property type="component" value="Unassembled WGS sequence"/>
</dbReference>